<evidence type="ECO:0000259" key="11">
    <source>
        <dbReference type="PROSITE" id="PS50234"/>
    </source>
</evidence>
<evidence type="ECO:0000256" key="2">
    <source>
        <dbReference type="ARBA" id="ARBA00022676"/>
    </source>
</evidence>
<dbReference type="Gene3D" id="1.20.142.10">
    <property type="entry name" value="Poly(ADP-ribose) polymerase, regulatory domain"/>
    <property type="match status" value="1"/>
</dbReference>
<dbReference type="Pfam" id="PF16589">
    <property type="entry name" value="BRCT_2"/>
    <property type="match status" value="1"/>
</dbReference>
<feature type="compositionally biased region" description="Basic and acidic residues" evidence="9">
    <location>
        <begin position="1314"/>
        <end position="1323"/>
    </location>
</feature>
<dbReference type="GO" id="GO:0005737">
    <property type="term" value="C:cytoplasm"/>
    <property type="evidence" value="ECO:0007669"/>
    <property type="project" value="TreeGrafter"/>
</dbReference>
<dbReference type="PROSITE" id="PS51059">
    <property type="entry name" value="PARP_CATALYTIC"/>
    <property type="match status" value="1"/>
</dbReference>
<keyword evidence="6" id="KW-0539">Nucleus</keyword>
<feature type="region of interest" description="Disordered" evidence="9">
    <location>
        <begin position="2008"/>
        <end position="2101"/>
    </location>
</feature>
<feature type="compositionally biased region" description="Polar residues" evidence="9">
    <location>
        <begin position="1981"/>
        <end position="1990"/>
    </location>
</feature>
<dbReference type="Gene3D" id="3.90.228.10">
    <property type="match status" value="1"/>
</dbReference>
<protein>
    <recommendedName>
        <fullName evidence="8">Poly [ADP-ribose] polymerase</fullName>
        <shortName evidence="8">PARP</shortName>
        <ecNumber evidence="8">2.4.2.-</ecNumber>
    </recommendedName>
</protein>
<proteinExistence type="inferred from homology"/>
<dbReference type="InterPro" id="IPR036465">
    <property type="entry name" value="vWFA_dom_sf"/>
</dbReference>
<dbReference type="InterPro" id="IPR036616">
    <property type="entry name" value="Poly(ADP-ribose)pol_reg_dom_sf"/>
</dbReference>
<feature type="compositionally biased region" description="Low complexity" evidence="9">
    <location>
        <begin position="1926"/>
        <end position="1936"/>
    </location>
</feature>
<dbReference type="InterPro" id="IPR036420">
    <property type="entry name" value="BRCT_dom_sf"/>
</dbReference>
<feature type="domain" description="PARP catalytic" evidence="12">
    <location>
        <begin position="369"/>
        <end position="576"/>
    </location>
</feature>
<keyword evidence="4" id="KW-0548">Nucleotidyltransferase</keyword>
<dbReference type="PANTHER" id="PTHR46530">
    <property type="entry name" value="PROTEIN MONO-ADP-RIBOSYLTRANSFERASE PARP4"/>
    <property type="match status" value="1"/>
</dbReference>
<comment type="similarity">
    <text evidence="7">Belongs to the ARTD/PARP family.</text>
</comment>
<feature type="region of interest" description="Disordered" evidence="9">
    <location>
        <begin position="1552"/>
        <end position="1581"/>
    </location>
</feature>
<evidence type="ECO:0000256" key="8">
    <source>
        <dbReference type="RuleBase" id="RU362114"/>
    </source>
</evidence>
<feature type="compositionally biased region" description="Polar residues" evidence="9">
    <location>
        <begin position="2008"/>
        <end position="2056"/>
    </location>
</feature>
<evidence type="ECO:0000259" key="13">
    <source>
        <dbReference type="PROSITE" id="PS51060"/>
    </source>
</evidence>
<evidence type="ECO:0000256" key="1">
    <source>
        <dbReference type="ARBA" id="ARBA00004123"/>
    </source>
</evidence>
<evidence type="ECO:0000259" key="14">
    <source>
        <dbReference type="PROSITE" id="PS51468"/>
    </source>
</evidence>
<organism evidence="15 16">
    <name type="scientific">Patella caerulea</name>
    <name type="common">Rayed Mediterranean limpet</name>
    <dbReference type="NCBI Taxonomy" id="87958"/>
    <lineage>
        <taxon>Eukaryota</taxon>
        <taxon>Metazoa</taxon>
        <taxon>Spiralia</taxon>
        <taxon>Lophotrochozoa</taxon>
        <taxon>Mollusca</taxon>
        <taxon>Gastropoda</taxon>
        <taxon>Patellogastropoda</taxon>
        <taxon>Patelloidea</taxon>
        <taxon>Patellidae</taxon>
        <taxon>Patella</taxon>
    </lineage>
</organism>
<dbReference type="InterPro" id="IPR031273">
    <property type="entry name" value="PARP4"/>
</dbReference>
<dbReference type="EMBL" id="JAZGQO010000014">
    <property type="protein sequence ID" value="KAK6170199.1"/>
    <property type="molecule type" value="Genomic_DNA"/>
</dbReference>
<dbReference type="InterPro" id="IPR002035">
    <property type="entry name" value="VWF_A"/>
</dbReference>
<dbReference type="InterPro" id="IPR013694">
    <property type="entry name" value="VIT"/>
</dbReference>
<dbReference type="SMART" id="SM00292">
    <property type="entry name" value="BRCT"/>
    <property type="match status" value="1"/>
</dbReference>
<evidence type="ECO:0000256" key="7">
    <source>
        <dbReference type="ARBA" id="ARBA00024347"/>
    </source>
</evidence>
<dbReference type="SUPFAM" id="SSF52113">
    <property type="entry name" value="BRCT domain"/>
    <property type="match status" value="1"/>
</dbReference>
<comment type="subcellular location">
    <subcellularLocation>
        <location evidence="1">Nucleus</location>
    </subcellularLocation>
</comment>
<dbReference type="Pfam" id="PF08487">
    <property type="entry name" value="VIT"/>
    <property type="match status" value="1"/>
</dbReference>
<dbReference type="SUPFAM" id="SSF47587">
    <property type="entry name" value="Domain of poly(ADP-ribose) polymerase"/>
    <property type="match status" value="1"/>
</dbReference>
<evidence type="ECO:0000256" key="6">
    <source>
        <dbReference type="ARBA" id="ARBA00023242"/>
    </source>
</evidence>
<evidence type="ECO:0000259" key="12">
    <source>
        <dbReference type="PROSITE" id="PS51059"/>
    </source>
</evidence>
<keyword evidence="2 8" id="KW-0328">Glycosyltransferase</keyword>
<dbReference type="EC" id="2.4.2.-" evidence="8"/>
<evidence type="ECO:0000313" key="15">
    <source>
        <dbReference type="EMBL" id="KAK6170199.1"/>
    </source>
</evidence>
<dbReference type="PROSITE" id="PS51060">
    <property type="entry name" value="PARP_ALPHA_HD"/>
    <property type="match status" value="1"/>
</dbReference>
<dbReference type="InterPro" id="IPR012317">
    <property type="entry name" value="Poly(ADP-ribose)pol_cat_dom"/>
</dbReference>
<feature type="region of interest" description="Disordered" evidence="9">
    <location>
        <begin position="1417"/>
        <end position="1473"/>
    </location>
</feature>
<dbReference type="SUPFAM" id="SSF56399">
    <property type="entry name" value="ADP-ribosylation"/>
    <property type="match status" value="1"/>
</dbReference>
<feature type="domain" description="VWFA" evidence="11">
    <location>
        <begin position="878"/>
        <end position="1051"/>
    </location>
</feature>
<keyword evidence="5 8" id="KW-0520">NAD</keyword>
<feature type="region of interest" description="Disordered" evidence="9">
    <location>
        <begin position="1249"/>
        <end position="1360"/>
    </location>
</feature>
<sequence length="2397" mass="267429">MPIFDGIQIALDLNFNVGFKKKTEIKKAVTNHGGIISYIVTRKSNYVVVSDTEKIDISSKCRNAIKYGIPIVSLEFIWESIETGKVLNPEKFIVGRKSKDEDFKSGKISSASTSLNKEKKKRKIFNISGSKVWKYKDIDSPTFDEESYEVAKYSAFLLTDSKTQSQYFSVVELHVQTVNKDDVCQYRIFTHAGKIQGQEEKECRFCKTSDEALQLYQYLYDGLINKKYIHKQDGIPRDIGSPKVQKIIAYRKTQSEHIGSEVEQLVNHVWQEATGHIEDILSTSLADLQISQIDKADAILVEIKDELNKTADTNKLQTLLQDFYSALPHQTEGKETKPDRRWLSNKQDLCQLLRDMLSVNEATNWSTNSSPEAKYKALRCYIKHIEPGKNDVQFQDIREQILTSLDSDTKVEVKKIYVIQRPIEESNFTHDLCPKQLLFHSSRVENFVGLLSRGLLLPKVVVDDYGGKRTDAGLLGSGIYFASSASKSARYSTASKSVGSRLMLICEVALGRTCPFYESDPDLKQPPDGYDSVHGEKRNVDNGSQFMDNEYVIYNVKQQRIKYLVEFQLPGDTPDYNSLMNAEDNVAEEIKETITKIDDIVLSDIQDIKNPLDKVKAGLISTTDQPVDLKSVHIRAKLLDLAVQVTVLQEYYNSSTDSSLEAKYVFPLDDMAAVCGFEAFINGKHIIGEVKEKETARKEYKQAISEGHGAYLMDRDEETPDVFTVSVGNLPPGACVLIKIVYVAELQVEGGKISFRLPGSVAPWKHDSAIKDHTQDELDTVAVKEEETTLQIAVEMPFDIVTINSPSNRVRIKKTASKAVVEMCKGENISQGFQLLIGLAEIHVPRMWVEQMPNDSENRACMLTFFPEFEANEEEETEIVFILDVSNSMSNEGLQDAKKILYLTLHHLSDKTYFNIIAFGTDYEELFPCSQRKTQTAIETAYRFIKKCVANKGNTELYEPLHTLHLLQSTSGVRNVFVLSDGHINNDDAVLNSALLNSKHTRIFTFGVSSTANFHLLRGLARVAGGAYEYFDRKSKSKWEDKIKHQLEKAVQPSLTSVSVEWQQFDDNLPEPVQAPRKITALFNGSRQVVYGFVPNCTLATLKAVIDGQEVSTVVSTPELNITRGQILHRLTARSIIRDWEDGMLSSDKTDHEVIKRNLKPYIIELSKDYSIVTQFTSFIAVEKRDEDEKDLGQGRGPAICKLVDDEDVDILHQISFPDEERILVQVDEQKEDLDKSHIILDMMSASKVMSASNEMSTSKERSVLEDMSVSGESSDELAEDWSTNSSQSWEEEETCDAGDTNEPRIPPPIRRQLSRDCDRSSFRDTNQPRIPPPIRRQLSRDRERSSFIDPSVYSEESDDEMGYGLFDEDMDWTQSADLCHGIDEKKICDNVNKERDFDLLGLGDCQLPQSLSSWMDGKKYAAPPPPHPVSSSKPPPPPPPPRSGVPPTPPLPGVAAAPPGPPSPLSTPDVLSRKERRICDEREQLIKNIQAGSLLGKVEHQIQAKIPSVDEQDGLGNRQRVARGAELSRKQSQKIENLRVMELGAVRDSINETGTDDSMDIKNKKGAKAKSKKKNQSIQHWKDESDLISDFERPLPTSAFSFGSKQPTISENKSGFSAATTNSGFSGFGSTDLTFGVGTGSKLIEEELKTPDHGQFSDFGLKRTTEPLFEEEPNYFFLRSKQAEFSDFGSERSKFEADMDGELFGSKQSIISENKFGFSAVTTSSGFSGFGSTGLTFGGGGSKVFEKELKTSDQGQFSDFGLRSTTQPLISEKKSGFSAVTTRDRGGGGKVGGSVFEKARFSAVTKSDGFFRTTTSSRQSVFSGFGSTDSTFAGGTGSKLFEEEPKSSRFDVVTRSNVKEQQSTNDVFSGFRATQHYVPPLPAPLPSTPTHIASDQTLISTAALPPMPAQIMEQPPPTKAITRTQQAQQAQQQHQSMRTGIHVLSNTLPPPPPPPPPPVALPPPPPPVALPPPPPPPQGTLPSTITPKSDQYDCFISTAALTLKPQSRTITKAQKPQQHYQLRGTSIQPPSLSKSLQQPAVQYSSTQSPTAIQLQSTPVPSSTPPPPINALSCRGRSSATTSKMKKSSIPPPPPVPASIDTDQSLQLLALCNARGPPFTSSERFLKAQPEEIHNKLSTASSQPRFRRQEEKLPRYAAQEWSVNDMEGKMLSNDEEEKLNSSIHELACKPMKKRKFNLPTYSSETTQFGIGFDIPSICVYEKTTFNLEKLLMLQEKEGYWKFGKEFNDLLGVNEDKCRLLLYSCGIRSLGEKVTKDIMNLLSTLIALIRILEDLLSHVQPQKESPSWKTLLQNSSDRMLLIDQLDSNDAQETCESIDKAIQFYNTTNDKYPLVYYTLELGDDWITIATKLLGTYRASATVKPCMPLREQTSEGWCVY</sequence>
<evidence type="ECO:0000256" key="5">
    <source>
        <dbReference type="ARBA" id="ARBA00023027"/>
    </source>
</evidence>
<dbReference type="Proteomes" id="UP001347796">
    <property type="component" value="Unassembled WGS sequence"/>
</dbReference>
<feature type="domain" description="BRCT" evidence="10">
    <location>
        <begin position="1"/>
        <end position="94"/>
    </location>
</feature>
<feature type="compositionally biased region" description="Pro residues" evidence="9">
    <location>
        <begin position="1949"/>
        <end position="1980"/>
    </location>
</feature>
<evidence type="ECO:0000313" key="16">
    <source>
        <dbReference type="Proteomes" id="UP001347796"/>
    </source>
</evidence>
<dbReference type="PROSITE" id="PS50234">
    <property type="entry name" value="VWFA"/>
    <property type="match status" value="1"/>
</dbReference>
<dbReference type="InterPro" id="IPR004102">
    <property type="entry name" value="Poly(ADP-ribose)pol_reg_dom"/>
</dbReference>
<dbReference type="Pfam" id="PF00644">
    <property type="entry name" value="PARP"/>
    <property type="match status" value="1"/>
</dbReference>
<dbReference type="Gene3D" id="3.40.50.10190">
    <property type="entry name" value="BRCT domain"/>
    <property type="match status" value="1"/>
</dbReference>
<dbReference type="PANTHER" id="PTHR46530:SF1">
    <property type="entry name" value="PROTEIN MONO-ADP-RIBOSYLTRANSFERASE PARP4"/>
    <property type="match status" value="1"/>
</dbReference>
<dbReference type="PROSITE" id="PS50172">
    <property type="entry name" value="BRCT"/>
    <property type="match status" value="1"/>
</dbReference>
<keyword evidence="3 8" id="KW-0808">Transferase</keyword>
<dbReference type="Pfam" id="PF13768">
    <property type="entry name" value="VWA_3"/>
    <property type="match status" value="1"/>
</dbReference>
<evidence type="ECO:0000256" key="9">
    <source>
        <dbReference type="SAM" id="MobiDB-lite"/>
    </source>
</evidence>
<gene>
    <name evidence="15" type="ORF">SNE40_018651</name>
</gene>
<feature type="compositionally biased region" description="Basic residues" evidence="9">
    <location>
        <begin position="1565"/>
        <end position="1576"/>
    </location>
</feature>
<dbReference type="InterPro" id="IPR058904">
    <property type="entry name" value="PARP4_MVP-ID"/>
</dbReference>
<dbReference type="Pfam" id="PF26156">
    <property type="entry name" value="PARP4_MVP-ID"/>
    <property type="match status" value="1"/>
</dbReference>
<dbReference type="GO" id="GO:0016779">
    <property type="term" value="F:nucleotidyltransferase activity"/>
    <property type="evidence" value="ECO:0007669"/>
    <property type="project" value="UniProtKB-KW"/>
</dbReference>
<reference evidence="15 16" key="1">
    <citation type="submission" date="2024-01" db="EMBL/GenBank/DDBJ databases">
        <title>The genome of the rayed Mediterranean limpet Patella caerulea (Linnaeus, 1758).</title>
        <authorList>
            <person name="Anh-Thu Weber A."/>
            <person name="Halstead-Nussloch G."/>
        </authorList>
    </citation>
    <scope>NUCLEOTIDE SEQUENCE [LARGE SCALE GENOMIC DNA]</scope>
    <source>
        <strain evidence="15">AATW-2023a</strain>
        <tissue evidence="15">Whole specimen</tissue>
    </source>
</reference>
<evidence type="ECO:0000256" key="3">
    <source>
        <dbReference type="ARBA" id="ARBA00022679"/>
    </source>
</evidence>
<dbReference type="SMART" id="SM00609">
    <property type="entry name" value="VIT"/>
    <property type="match status" value="1"/>
</dbReference>
<dbReference type="SUPFAM" id="SSF53300">
    <property type="entry name" value="vWA-like"/>
    <property type="match status" value="1"/>
</dbReference>
<feature type="compositionally biased region" description="Pro residues" evidence="9">
    <location>
        <begin position="1423"/>
        <end position="1466"/>
    </location>
</feature>
<feature type="domain" description="VIT" evidence="14">
    <location>
        <begin position="613"/>
        <end position="744"/>
    </location>
</feature>
<dbReference type="PROSITE" id="PS51468">
    <property type="entry name" value="VIT"/>
    <property type="match status" value="1"/>
</dbReference>
<dbReference type="Gene3D" id="3.40.50.410">
    <property type="entry name" value="von Willebrand factor, type A domain"/>
    <property type="match status" value="1"/>
</dbReference>
<evidence type="ECO:0000259" key="10">
    <source>
        <dbReference type="PROSITE" id="PS50172"/>
    </source>
</evidence>
<feature type="domain" description="PARP alpha-helical" evidence="13">
    <location>
        <begin position="237"/>
        <end position="367"/>
    </location>
</feature>
<comment type="caution">
    <text evidence="15">The sequence shown here is derived from an EMBL/GenBank/DDBJ whole genome shotgun (WGS) entry which is preliminary data.</text>
</comment>
<dbReference type="GO" id="GO:0005634">
    <property type="term" value="C:nucleus"/>
    <property type="evidence" value="ECO:0007669"/>
    <property type="project" value="UniProtKB-SubCell"/>
</dbReference>
<dbReference type="InterPro" id="IPR001357">
    <property type="entry name" value="BRCT_dom"/>
</dbReference>
<accession>A0AAN8J5M5</accession>
<dbReference type="SMART" id="SM00327">
    <property type="entry name" value="VWA"/>
    <property type="match status" value="1"/>
</dbReference>
<keyword evidence="16" id="KW-1185">Reference proteome</keyword>
<name>A0AAN8J5M5_PATCE</name>
<evidence type="ECO:0000256" key="4">
    <source>
        <dbReference type="ARBA" id="ARBA00022695"/>
    </source>
</evidence>
<dbReference type="GO" id="GO:0003950">
    <property type="term" value="F:NAD+ poly-ADP-ribosyltransferase activity"/>
    <property type="evidence" value="ECO:0007669"/>
    <property type="project" value="UniProtKB-UniRule"/>
</dbReference>
<feature type="region of interest" description="Disordered" evidence="9">
    <location>
        <begin position="1914"/>
        <end position="1990"/>
    </location>
</feature>